<gene>
    <name evidence="6" type="ORF">E1212_04550</name>
</gene>
<evidence type="ECO:0000256" key="3">
    <source>
        <dbReference type="ARBA" id="ARBA00023125"/>
    </source>
</evidence>
<dbReference type="GO" id="GO:0032993">
    <property type="term" value="C:protein-DNA complex"/>
    <property type="evidence" value="ECO:0007669"/>
    <property type="project" value="TreeGrafter"/>
</dbReference>
<comment type="similarity">
    <text evidence="1">Belongs to the LysR transcriptional regulatory family.</text>
</comment>
<proteinExistence type="inferred from homology"/>
<evidence type="ECO:0000313" key="6">
    <source>
        <dbReference type="EMBL" id="TDC53759.1"/>
    </source>
</evidence>
<dbReference type="Gene3D" id="1.10.10.10">
    <property type="entry name" value="Winged helix-like DNA-binding domain superfamily/Winged helix DNA-binding domain"/>
    <property type="match status" value="1"/>
</dbReference>
<dbReference type="EMBL" id="SMKL01000007">
    <property type="protein sequence ID" value="TDC53759.1"/>
    <property type="molecule type" value="Genomic_DNA"/>
</dbReference>
<dbReference type="OrthoDB" id="3181812at2"/>
<evidence type="ECO:0000256" key="1">
    <source>
        <dbReference type="ARBA" id="ARBA00009437"/>
    </source>
</evidence>
<dbReference type="GO" id="GO:0003700">
    <property type="term" value="F:DNA-binding transcription factor activity"/>
    <property type="evidence" value="ECO:0007669"/>
    <property type="project" value="InterPro"/>
</dbReference>
<protein>
    <submittedName>
        <fullName evidence="6">LysR family transcriptional regulator</fullName>
    </submittedName>
</protein>
<dbReference type="Pfam" id="PF00126">
    <property type="entry name" value="HTH_1"/>
    <property type="match status" value="1"/>
</dbReference>
<keyword evidence="7" id="KW-1185">Reference proteome</keyword>
<organism evidence="6 7">
    <name type="scientific">Jiangella ureilytica</name>
    <dbReference type="NCBI Taxonomy" id="2530374"/>
    <lineage>
        <taxon>Bacteria</taxon>
        <taxon>Bacillati</taxon>
        <taxon>Actinomycetota</taxon>
        <taxon>Actinomycetes</taxon>
        <taxon>Jiangellales</taxon>
        <taxon>Jiangellaceae</taxon>
        <taxon>Jiangella</taxon>
    </lineage>
</organism>
<dbReference type="InterPro" id="IPR000847">
    <property type="entry name" value="LysR_HTH_N"/>
</dbReference>
<evidence type="ECO:0000256" key="2">
    <source>
        <dbReference type="ARBA" id="ARBA00023015"/>
    </source>
</evidence>
<dbReference type="RefSeq" id="WP_131979771.1">
    <property type="nucleotide sequence ID" value="NZ_SMKL01000007.1"/>
</dbReference>
<dbReference type="AlphaFoldDB" id="A0A4R4RWH3"/>
<dbReference type="SUPFAM" id="SSF46785">
    <property type="entry name" value="Winged helix' DNA-binding domain"/>
    <property type="match status" value="1"/>
</dbReference>
<reference evidence="6 7" key="1">
    <citation type="submission" date="2019-02" db="EMBL/GenBank/DDBJ databases">
        <title>Draft genome sequences of novel Actinobacteria.</title>
        <authorList>
            <person name="Sahin N."/>
            <person name="Ay H."/>
            <person name="Saygin H."/>
        </authorList>
    </citation>
    <scope>NUCLEOTIDE SEQUENCE [LARGE SCALE GENOMIC DNA]</scope>
    <source>
        <strain evidence="6 7">KC603</strain>
    </source>
</reference>
<dbReference type="Gene3D" id="3.40.190.10">
    <property type="entry name" value="Periplasmic binding protein-like II"/>
    <property type="match status" value="2"/>
</dbReference>
<dbReference type="PRINTS" id="PR00039">
    <property type="entry name" value="HTHLYSR"/>
</dbReference>
<evidence type="ECO:0000259" key="5">
    <source>
        <dbReference type="PROSITE" id="PS50931"/>
    </source>
</evidence>
<dbReference type="PROSITE" id="PS50931">
    <property type="entry name" value="HTH_LYSR"/>
    <property type="match status" value="1"/>
</dbReference>
<dbReference type="GO" id="GO:0003677">
    <property type="term" value="F:DNA binding"/>
    <property type="evidence" value="ECO:0007669"/>
    <property type="project" value="UniProtKB-KW"/>
</dbReference>
<dbReference type="InterPro" id="IPR036390">
    <property type="entry name" value="WH_DNA-bd_sf"/>
</dbReference>
<dbReference type="Proteomes" id="UP000295621">
    <property type="component" value="Unassembled WGS sequence"/>
</dbReference>
<feature type="domain" description="HTH lysR-type" evidence="5">
    <location>
        <begin position="6"/>
        <end position="63"/>
    </location>
</feature>
<sequence length="329" mass="35475">MAVPDVDTRLLRHFVAVAQELHFGRAAARLLIAQQALSRDVARLEREVGVRLFVRTTRRVTLTPSGERLLARATELLALHDAMLAELRDSARPLLVDVMHDRSTALRVLETARPLAPSAELEARFHGGCDAAVRGLLAHRVDVVFGRLAGIRAALPADVNRRPVRLEPLGLMILDDDPLARHDTIPMAALRGRTVDTSGGNPEAPEWVALGAELVTGHGGTVAPDHHPGMAAVAAAPPEETTHHLRTTGWPVLTKTDAAPIPGTVVRPLTDPVPLYPWTMAHRAALRHPGIDALHRALDELIPAEGWLDPPPGAWLPAADRALLGDAPR</sequence>
<name>A0A4R4RWH3_9ACTN</name>
<dbReference type="PANTHER" id="PTHR30346">
    <property type="entry name" value="TRANSCRIPTIONAL DUAL REGULATOR HCAR-RELATED"/>
    <property type="match status" value="1"/>
</dbReference>
<dbReference type="FunFam" id="1.10.10.10:FF:000001">
    <property type="entry name" value="LysR family transcriptional regulator"/>
    <property type="match status" value="1"/>
</dbReference>
<dbReference type="InterPro" id="IPR036388">
    <property type="entry name" value="WH-like_DNA-bd_sf"/>
</dbReference>
<keyword evidence="4" id="KW-0804">Transcription</keyword>
<evidence type="ECO:0000256" key="4">
    <source>
        <dbReference type="ARBA" id="ARBA00023163"/>
    </source>
</evidence>
<keyword evidence="3" id="KW-0238">DNA-binding</keyword>
<accession>A0A4R4RWH3</accession>
<comment type="caution">
    <text evidence="6">The sequence shown here is derived from an EMBL/GenBank/DDBJ whole genome shotgun (WGS) entry which is preliminary data.</text>
</comment>
<evidence type="ECO:0000313" key="7">
    <source>
        <dbReference type="Proteomes" id="UP000295621"/>
    </source>
</evidence>
<dbReference type="PANTHER" id="PTHR30346:SF0">
    <property type="entry name" value="HCA OPERON TRANSCRIPTIONAL ACTIVATOR HCAR"/>
    <property type="match status" value="1"/>
</dbReference>
<keyword evidence="2" id="KW-0805">Transcription regulation</keyword>